<dbReference type="GO" id="GO:0005886">
    <property type="term" value="C:plasma membrane"/>
    <property type="evidence" value="ECO:0007669"/>
    <property type="project" value="UniProtKB-SubCell"/>
</dbReference>
<dbReference type="Pfam" id="PF00672">
    <property type="entry name" value="HAMP"/>
    <property type="match status" value="1"/>
</dbReference>
<reference evidence="14" key="3">
    <citation type="journal article" date="2017" name="Plant Physiol. Biochem.">
        <title>Differential oxidative and antioxidative response of duckweed Lemna minor toward plant growth promoting/inhibiting bacteria.</title>
        <authorList>
            <person name="Ishizawa H."/>
            <person name="Kuroda M."/>
            <person name="Morikawa M."/>
            <person name="Ike M."/>
        </authorList>
    </citation>
    <scope>NUCLEOTIDE SEQUENCE [LARGE SCALE GENOMIC DNA]</scope>
    <source>
        <strain evidence="14">H3</strain>
    </source>
</reference>
<dbReference type="STRING" id="332411.VI06_09860"/>
<evidence type="ECO:0000256" key="5">
    <source>
        <dbReference type="ARBA" id="ARBA00022989"/>
    </source>
</evidence>
<keyword evidence="3" id="KW-0145">Chemotaxis</keyword>
<evidence type="ECO:0000259" key="11">
    <source>
        <dbReference type="PROSITE" id="PS50111"/>
    </source>
</evidence>
<keyword evidence="7 9" id="KW-0807">Transducer</keyword>
<dbReference type="InterPro" id="IPR033479">
    <property type="entry name" value="dCache_1"/>
</dbReference>
<dbReference type="InterPro" id="IPR003660">
    <property type="entry name" value="HAMP_dom"/>
</dbReference>
<dbReference type="KEGG" id="amah:DLM_3330"/>
<dbReference type="InterPro" id="IPR004089">
    <property type="entry name" value="MCPsignal_dom"/>
</dbReference>
<gene>
    <name evidence="13" type="ORF">DLM_3330</name>
</gene>
<evidence type="ECO:0000256" key="10">
    <source>
        <dbReference type="SAM" id="Phobius"/>
    </source>
</evidence>
<dbReference type="Pfam" id="PF02743">
    <property type="entry name" value="dCache_1"/>
    <property type="match status" value="1"/>
</dbReference>
<dbReference type="PANTHER" id="PTHR32089">
    <property type="entry name" value="METHYL-ACCEPTING CHEMOTAXIS PROTEIN MCPB"/>
    <property type="match status" value="1"/>
</dbReference>
<dbReference type="AlphaFoldDB" id="A0A3G9GLW8"/>
<dbReference type="RefSeq" id="WP_145985874.1">
    <property type="nucleotide sequence ID" value="NZ_AP018823.1"/>
</dbReference>
<dbReference type="Gene3D" id="1.10.287.950">
    <property type="entry name" value="Methyl-accepting chemotaxis protein"/>
    <property type="match status" value="1"/>
</dbReference>
<evidence type="ECO:0000256" key="7">
    <source>
        <dbReference type="ARBA" id="ARBA00023224"/>
    </source>
</evidence>
<dbReference type="GO" id="GO:0007165">
    <property type="term" value="P:signal transduction"/>
    <property type="evidence" value="ECO:0007669"/>
    <property type="project" value="UniProtKB-KW"/>
</dbReference>
<organism evidence="13 14">
    <name type="scientific">Aquitalea magnusonii</name>
    <dbReference type="NCBI Taxonomy" id="332411"/>
    <lineage>
        <taxon>Bacteria</taxon>
        <taxon>Pseudomonadati</taxon>
        <taxon>Pseudomonadota</taxon>
        <taxon>Betaproteobacteria</taxon>
        <taxon>Neisseriales</taxon>
        <taxon>Chromobacteriaceae</taxon>
        <taxon>Aquitalea</taxon>
    </lineage>
</organism>
<evidence type="ECO:0000256" key="1">
    <source>
        <dbReference type="ARBA" id="ARBA00004651"/>
    </source>
</evidence>
<dbReference type="InterPro" id="IPR029151">
    <property type="entry name" value="Sensor-like_sf"/>
</dbReference>
<keyword evidence="2" id="KW-1003">Cell membrane</keyword>
<feature type="domain" description="Methyl-accepting transducer" evidence="11">
    <location>
        <begin position="354"/>
        <end position="590"/>
    </location>
</feature>
<dbReference type="PROSITE" id="PS50885">
    <property type="entry name" value="HAMP"/>
    <property type="match status" value="1"/>
</dbReference>
<reference evidence="14" key="1">
    <citation type="journal article" date="2017" name="Biotechnol. Biofuels">
        <title>Evaluation of environmental bacterial communities as a factor affecting the growth of duckweed Lemna minor.</title>
        <authorList>
            <person name="Ishizawa H."/>
            <person name="Kuroda M."/>
            <person name="Morikawa M."/>
            <person name="Ike M."/>
        </authorList>
    </citation>
    <scope>NUCLEOTIDE SEQUENCE [LARGE SCALE GENOMIC DNA]</scope>
    <source>
        <strain evidence="14">H3</strain>
    </source>
</reference>
<proteinExistence type="inferred from homology"/>
<evidence type="ECO:0000256" key="6">
    <source>
        <dbReference type="ARBA" id="ARBA00023136"/>
    </source>
</evidence>
<name>A0A3G9GLW8_9NEIS</name>
<dbReference type="OrthoDB" id="8576332at2"/>
<dbReference type="PROSITE" id="PS50111">
    <property type="entry name" value="CHEMOTAXIS_TRANSDUC_2"/>
    <property type="match status" value="1"/>
</dbReference>
<dbReference type="Proteomes" id="UP000198290">
    <property type="component" value="Chromosome"/>
</dbReference>
<dbReference type="SMART" id="SM00304">
    <property type="entry name" value="HAMP"/>
    <property type="match status" value="2"/>
</dbReference>
<evidence type="ECO:0000256" key="8">
    <source>
        <dbReference type="ARBA" id="ARBA00029447"/>
    </source>
</evidence>
<keyword evidence="4 10" id="KW-0812">Transmembrane</keyword>
<evidence type="ECO:0000313" key="13">
    <source>
        <dbReference type="EMBL" id="BBF86922.1"/>
    </source>
</evidence>
<keyword evidence="5 10" id="KW-1133">Transmembrane helix</keyword>
<reference evidence="13 14" key="2">
    <citation type="journal article" date="2017" name="Genome Announc.">
        <title>Draft genome sequence of Aquitalea magnusonii strain H3, a plant growth-promoting bacterium of duckweed Lemna minor.</title>
        <authorList>
            <person name="Ishizawa H."/>
            <person name="Kuroda M."/>
            <person name="Ike M."/>
        </authorList>
    </citation>
    <scope>NUCLEOTIDE SEQUENCE [LARGE SCALE GENOMIC DNA]</scope>
    <source>
        <strain evidence="13 14">H3</strain>
    </source>
</reference>
<dbReference type="SUPFAM" id="SSF103190">
    <property type="entry name" value="Sensory domain-like"/>
    <property type="match status" value="1"/>
</dbReference>
<dbReference type="PANTHER" id="PTHR32089:SF112">
    <property type="entry name" value="LYSOZYME-LIKE PROTEIN-RELATED"/>
    <property type="match status" value="1"/>
</dbReference>
<keyword evidence="14" id="KW-1185">Reference proteome</keyword>
<dbReference type="SUPFAM" id="SSF58104">
    <property type="entry name" value="Methyl-accepting chemotaxis protein (MCP) signaling domain"/>
    <property type="match status" value="1"/>
</dbReference>
<feature type="transmembrane region" description="Helical" evidence="10">
    <location>
        <begin position="271"/>
        <end position="294"/>
    </location>
</feature>
<dbReference type="CDD" id="cd11386">
    <property type="entry name" value="MCP_signal"/>
    <property type="match status" value="1"/>
</dbReference>
<evidence type="ECO:0000313" key="14">
    <source>
        <dbReference type="Proteomes" id="UP000198290"/>
    </source>
</evidence>
<comment type="similarity">
    <text evidence="8">Belongs to the methyl-accepting chemotaxis (MCP) protein family.</text>
</comment>
<dbReference type="EMBL" id="AP018823">
    <property type="protein sequence ID" value="BBF86922.1"/>
    <property type="molecule type" value="Genomic_DNA"/>
</dbReference>
<sequence>MSLKQRLLAFVAVLLVVVVTVLAVLSYQRMRTEIIEGVRHELDAAVLGNRSALGNWLAQRKDAVESTATALVSNGDILPQLQEGKTAGRFDQLFVGYADKRMVYHLAEKHAPDGYDPSSRPWYKQAASAGNAVVTEPYVFASTKKLGVTVAYPLLRNQQLQGVVGGDISLEGIIGLVQGIKLRGDGYAFLATRSGKIVAHPAADSTLKPVAEVMPGLDAGLLQQADEHSQLAELEIAGRPVFVQLIPVPGSDWVLGCVVDKASILAPLQGLLITLVLAGLVCSIVAILLAQLALTRLLRGLVRLRDALLEISSGHADLTHQLQVEHQDEIGQTAAAFNRFVASLRRMFIDVREHAIALNSELDSLKQVTDTVASQSQRQSEVSSAAAATIEQITVSINHIADNATMAEQAASETGTTSAHSAQAVGRLADDIANIAREVGHLGGALNALGERSGQMNTIIGVIRDIADQTNLLALNAAIEAARAGEAGRGFAVVADEVRKLAERTAKATVEIGQLIDATHGDINTALDDMAGTQRSVASGVEASRSVAQDMSGIQGRIAQVVGAIHDIADSTREQSVATNEMARASEQANRATIETDQAVQAATQTVAELHRLSTDLQTMVAQFRL</sequence>
<dbReference type="Gene3D" id="3.30.450.20">
    <property type="entry name" value="PAS domain"/>
    <property type="match status" value="2"/>
</dbReference>
<comment type="subcellular location">
    <subcellularLocation>
        <location evidence="1">Cell membrane</location>
        <topology evidence="1">Multi-pass membrane protein</topology>
    </subcellularLocation>
</comment>
<accession>A0A3G9GLW8</accession>
<dbReference type="GO" id="GO:0006935">
    <property type="term" value="P:chemotaxis"/>
    <property type="evidence" value="ECO:0007669"/>
    <property type="project" value="UniProtKB-KW"/>
</dbReference>
<dbReference type="SMART" id="SM00283">
    <property type="entry name" value="MA"/>
    <property type="match status" value="1"/>
</dbReference>
<evidence type="ECO:0000256" key="3">
    <source>
        <dbReference type="ARBA" id="ARBA00022500"/>
    </source>
</evidence>
<dbReference type="Pfam" id="PF00015">
    <property type="entry name" value="MCPsignal"/>
    <property type="match status" value="1"/>
</dbReference>
<dbReference type="FunFam" id="1.10.287.950:FF:000001">
    <property type="entry name" value="Methyl-accepting chemotaxis sensory transducer"/>
    <property type="match status" value="1"/>
</dbReference>
<evidence type="ECO:0000256" key="9">
    <source>
        <dbReference type="PROSITE-ProRule" id="PRU00284"/>
    </source>
</evidence>
<feature type="domain" description="HAMP" evidence="12">
    <location>
        <begin position="295"/>
        <end position="349"/>
    </location>
</feature>
<dbReference type="CDD" id="cd12913">
    <property type="entry name" value="PDC1_MCP_like"/>
    <property type="match status" value="1"/>
</dbReference>
<protein>
    <submittedName>
        <fullName evidence="13">Methyl-accepting chemotaxis protein I</fullName>
    </submittedName>
</protein>
<evidence type="ECO:0000256" key="2">
    <source>
        <dbReference type="ARBA" id="ARBA00022475"/>
    </source>
</evidence>
<evidence type="ECO:0000259" key="12">
    <source>
        <dbReference type="PROSITE" id="PS50885"/>
    </source>
</evidence>
<dbReference type="CDD" id="cd12912">
    <property type="entry name" value="PDC2_MCP_like"/>
    <property type="match status" value="1"/>
</dbReference>
<keyword evidence="6 10" id="KW-0472">Membrane</keyword>
<evidence type="ECO:0000256" key="4">
    <source>
        <dbReference type="ARBA" id="ARBA00022692"/>
    </source>
</evidence>
<dbReference type="CDD" id="cd06225">
    <property type="entry name" value="HAMP"/>
    <property type="match status" value="1"/>
</dbReference>